<dbReference type="InterPro" id="IPR015854">
    <property type="entry name" value="ABC_transpr_LolD-like"/>
</dbReference>
<dbReference type="InterPro" id="IPR003593">
    <property type="entry name" value="AAA+_ATPase"/>
</dbReference>
<gene>
    <name evidence="6" type="ORF">ATO7_00630</name>
</gene>
<dbReference type="EMBL" id="AQQV01000001">
    <property type="protein sequence ID" value="ORE88335.1"/>
    <property type="molecule type" value="Genomic_DNA"/>
</dbReference>
<dbReference type="RefSeq" id="WP_083558988.1">
    <property type="nucleotide sequence ID" value="NZ_AQQV01000001.1"/>
</dbReference>
<dbReference type="OrthoDB" id="66958at2"/>
<keyword evidence="1" id="KW-0813">Transport</keyword>
<dbReference type="InterPro" id="IPR017871">
    <property type="entry name" value="ABC_transporter-like_CS"/>
</dbReference>
<keyword evidence="2" id="KW-0547">Nucleotide-binding</keyword>
<dbReference type="CDD" id="cd03255">
    <property type="entry name" value="ABC_MJ0796_LolCDE_FtsE"/>
    <property type="match status" value="1"/>
</dbReference>
<organism evidence="6 7">
    <name type="scientific">Oceanococcus atlanticus</name>
    <dbReference type="NCBI Taxonomy" id="1317117"/>
    <lineage>
        <taxon>Bacteria</taxon>
        <taxon>Pseudomonadati</taxon>
        <taxon>Pseudomonadota</taxon>
        <taxon>Gammaproteobacteria</taxon>
        <taxon>Chromatiales</taxon>
        <taxon>Oceanococcaceae</taxon>
        <taxon>Oceanococcus</taxon>
    </lineage>
</organism>
<evidence type="ECO:0000256" key="1">
    <source>
        <dbReference type="ARBA" id="ARBA00022448"/>
    </source>
</evidence>
<dbReference type="AlphaFoldDB" id="A0A1Y1SFA6"/>
<feature type="domain" description="ABC transporter" evidence="5">
    <location>
        <begin position="5"/>
        <end position="223"/>
    </location>
</feature>
<dbReference type="GO" id="GO:0022857">
    <property type="term" value="F:transmembrane transporter activity"/>
    <property type="evidence" value="ECO:0007669"/>
    <property type="project" value="TreeGrafter"/>
</dbReference>
<dbReference type="InterPro" id="IPR003439">
    <property type="entry name" value="ABC_transporter-like_ATP-bd"/>
</dbReference>
<evidence type="ECO:0000313" key="6">
    <source>
        <dbReference type="EMBL" id="ORE88335.1"/>
    </source>
</evidence>
<keyword evidence="3" id="KW-0067">ATP-binding</keyword>
<evidence type="ECO:0000259" key="5">
    <source>
        <dbReference type="PROSITE" id="PS50893"/>
    </source>
</evidence>
<proteinExistence type="inferred from homology"/>
<dbReference type="STRING" id="1317117.ATO7_00630"/>
<evidence type="ECO:0000256" key="2">
    <source>
        <dbReference type="ARBA" id="ARBA00022741"/>
    </source>
</evidence>
<accession>A0A1Y1SFA6</accession>
<dbReference type="PROSITE" id="PS00211">
    <property type="entry name" value="ABC_TRANSPORTER_1"/>
    <property type="match status" value="1"/>
</dbReference>
<dbReference type="GO" id="GO:0005886">
    <property type="term" value="C:plasma membrane"/>
    <property type="evidence" value="ECO:0007669"/>
    <property type="project" value="TreeGrafter"/>
</dbReference>
<dbReference type="InterPro" id="IPR017911">
    <property type="entry name" value="MacB-like_ATP-bd"/>
</dbReference>
<dbReference type="Proteomes" id="UP000192342">
    <property type="component" value="Unassembled WGS sequence"/>
</dbReference>
<dbReference type="FunFam" id="3.40.50.300:FF:000032">
    <property type="entry name" value="Export ABC transporter ATP-binding protein"/>
    <property type="match status" value="1"/>
</dbReference>
<dbReference type="InterPro" id="IPR027417">
    <property type="entry name" value="P-loop_NTPase"/>
</dbReference>
<evidence type="ECO:0000256" key="4">
    <source>
        <dbReference type="ARBA" id="ARBA00038388"/>
    </source>
</evidence>
<reference evidence="6 7" key="1">
    <citation type="submission" date="2013-04" db="EMBL/GenBank/DDBJ databases">
        <title>Oceanococcus atlanticus 22II-S10r2 Genome Sequencing.</title>
        <authorList>
            <person name="Lai Q."/>
            <person name="Li G."/>
            <person name="Shao Z."/>
        </authorList>
    </citation>
    <scope>NUCLEOTIDE SEQUENCE [LARGE SCALE GENOMIC DNA]</scope>
    <source>
        <strain evidence="6 7">22II-S10r2</strain>
    </source>
</reference>
<keyword evidence="7" id="KW-1185">Reference proteome</keyword>
<dbReference type="SUPFAM" id="SSF52540">
    <property type="entry name" value="P-loop containing nucleoside triphosphate hydrolases"/>
    <property type="match status" value="1"/>
</dbReference>
<dbReference type="PANTHER" id="PTHR24220">
    <property type="entry name" value="IMPORT ATP-BINDING PROTEIN"/>
    <property type="match status" value="1"/>
</dbReference>
<evidence type="ECO:0000313" key="7">
    <source>
        <dbReference type="Proteomes" id="UP000192342"/>
    </source>
</evidence>
<dbReference type="Gene3D" id="3.40.50.300">
    <property type="entry name" value="P-loop containing nucleotide triphosphate hydrolases"/>
    <property type="match status" value="1"/>
</dbReference>
<comment type="caution">
    <text evidence="6">The sequence shown here is derived from an EMBL/GenBank/DDBJ whole genome shotgun (WGS) entry which is preliminary data.</text>
</comment>
<evidence type="ECO:0000256" key="3">
    <source>
        <dbReference type="ARBA" id="ARBA00022840"/>
    </source>
</evidence>
<dbReference type="GO" id="GO:0005524">
    <property type="term" value="F:ATP binding"/>
    <property type="evidence" value="ECO:0007669"/>
    <property type="project" value="UniProtKB-KW"/>
</dbReference>
<name>A0A1Y1SFA6_9GAMM</name>
<protein>
    <submittedName>
        <fullName evidence="6">ABC transporter related protein</fullName>
    </submittedName>
</protein>
<dbReference type="PROSITE" id="PS50893">
    <property type="entry name" value="ABC_TRANSPORTER_2"/>
    <property type="match status" value="1"/>
</dbReference>
<dbReference type="GO" id="GO:0016887">
    <property type="term" value="F:ATP hydrolysis activity"/>
    <property type="evidence" value="ECO:0007669"/>
    <property type="project" value="InterPro"/>
</dbReference>
<dbReference type="GO" id="GO:1902495">
    <property type="term" value="C:transmembrane transporter complex"/>
    <property type="evidence" value="ECO:0007669"/>
    <property type="project" value="UniProtKB-ARBA"/>
</dbReference>
<sequence>MSLAIQAEKIEKSVGSGSSRIQILNATSVSIDSGETVAILGRSGAGKTTLLSLLAGLDQPSAGRILLDGHALNGLDEEQRAKVRAGRVGFVFQSFQLLSGFTALENVRLSAELAGLSDARERAISALKDVELGHRLEHLPRQLSGGEKQRVALARAFVARPAILFADEPTGNLDAATGAHIVELMFALNAQHGTTLVLVTHDEALAARCQRQLRLRDGQLVNA</sequence>
<dbReference type="SMART" id="SM00382">
    <property type="entry name" value="AAA"/>
    <property type="match status" value="1"/>
</dbReference>
<comment type="similarity">
    <text evidence="4">Belongs to the ABC transporter superfamily. Macrolide exporter (TC 3.A.1.122) family.</text>
</comment>
<dbReference type="Pfam" id="PF00005">
    <property type="entry name" value="ABC_tran"/>
    <property type="match status" value="1"/>
</dbReference>